<evidence type="ECO:0000313" key="1">
    <source>
        <dbReference type="EMBL" id="XDQ40277.1"/>
    </source>
</evidence>
<dbReference type="RefSeq" id="WP_369174983.1">
    <property type="nucleotide sequence ID" value="NZ_CP163439.1"/>
</dbReference>
<dbReference type="EMBL" id="CP163439">
    <property type="protein sequence ID" value="XDQ40277.1"/>
    <property type="molecule type" value="Genomic_DNA"/>
</dbReference>
<sequence length="48" mass="4879">MVDPAPQSSPLPGSVHVVQDGDAHPAQVLLMTDAEAADWLVATAAGEI</sequence>
<organism evidence="1">
    <name type="scientific">Streptomyces sp. R28</name>
    <dbReference type="NCBI Taxonomy" id="3238628"/>
    <lineage>
        <taxon>Bacteria</taxon>
        <taxon>Bacillati</taxon>
        <taxon>Actinomycetota</taxon>
        <taxon>Actinomycetes</taxon>
        <taxon>Kitasatosporales</taxon>
        <taxon>Streptomycetaceae</taxon>
        <taxon>Streptomyces</taxon>
    </lineage>
</organism>
<dbReference type="AlphaFoldDB" id="A0AB39QCN2"/>
<reference evidence="1" key="1">
    <citation type="submission" date="2024-07" db="EMBL/GenBank/DDBJ databases">
        <authorList>
            <person name="Yu S.T."/>
        </authorList>
    </citation>
    <scope>NUCLEOTIDE SEQUENCE</scope>
    <source>
        <strain evidence="1">R28</strain>
    </source>
</reference>
<name>A0AB39QCN2_9ACTN</name>
<proteinExistence type="predicted"/>
<accession>A0AB39QCN2</accession>
<protein>
    <submittedName>
        <fullName evidence="1">Uncharacterized protein</fullName>
    </submittedName>
</protein>
<gene>
    <name evidence="1" type="ORF">AB5J49_47015</name>
</gene>